<evidence type="ECO:0000259" key="9">
    <source>
        <dbReference type="Pfam" id="PF00535"/>
    </source>
</evidence>
<dbReference type="CDD" id="cd06442">
    <property type="entry name" value="DPM1_like"/>
    <property type="match status" value="1"/>
</dbReference>
<evidence type="ECO:0000256" key="1">
    <source>
        <dbReference type="ARBA" id="ARBA00004141"/>
    </source>
</evidence>
<feature type="transmembrane region" description="Helical" evidence="8">
    <location>
        <begin position="240"/>
        <end position="263"/>
    </location>
</feature>
<comment type="caution">
    <text evidence="11">The sequence shown here is derived from an EMBL/GenBank/DDBJ whole genome shotgun (WGS) entry which is preliminary data.</text>
</comment>
<dbReference type="Gene3D" id="3.90.550.10">
    <property type="entry name" value="Spore Coat Polysaccharide Biosynthesis Protein SpsA, Chain A"/>
    <property type="match status" value="1"/>
</dbReference>
<feature type="transmembrane region" description="Helical" evidence="8">
    <location>
        <begin position="308"/>
        <end position="329"/>
    </location>
</feature>
<feature type="transmembrane region" description="Helical" evidence="8">
    <location>
        <begin position="269"/>
        <end position="287"/>
    </location>
</feature>
<evidence type="ECO:0000259" key="10">
    <source>
        <dbReference type="Pfam" id="PF04138"/>
    </source>
</evidence>
<dbReference type="GO" id="GO:0000271">
    <property type="term" value="P:polysaccharide biosynthetic process"/>
    <property type="evidence" value="ECO:0007669"/>
    <property type="project" value="InterPro"/>
</dbReference>
<evidence type="ECO:0000256" key="3">
    <source>
        <dbReference type="ARBA" id="ARBA00022676"/>
    </source>
</evidence>
<dbReference type="Pfam" id="PF00535">
    <property type="entry name" value="Glycos_transf_2"/>
    <property type="match status" value="1"/>
</dbReference>
<dbReference type="InterPro" id="IPR039528">
    <property type="entry name" value="DPM1-like"/>
</dbReference>
<keyword evidence="4 11" id="KW-0808">Transferase</keyword>
<dbReference type="AlphaFoldDB" id="A0A5D4XRB9"/>
<dbReference type="Pfam" id="PF04138">
    <property type="entry name" value="GtrA_DPMS_TM"/>
    <property type="match status" value="1"/>
</dbReference>
<comment type="similarity">
    <text evidence="2">Belongs to the glycosyltransferase 2 family.</text>
</comment>
<keyword evidence="5 8" id="KW-0812">Transmembrane</keyword>
<sequence>MYDLSVVIPTFNEKDNVRPLFDLLRAALEGRSWEAVYVDDDSPDGTAEEVRSLALEFDNVRAIPRIGRRGLAGACIEGILSSTAPFCAVIDADLQHDETRLAPMLDALQGDDELDIVIGSRNIDGGSSGHGLSRIRQWGSDRATALTRRMLNITASDPVSGFFMVRRLSFNEVVTSLQGEGFKILADMLAASAGRWKTLEIPYAFRSRRAGESKMDSAVALEFVSLLVVRKTGGLVSTRFVLFCAVGFTGIFVQLLAVRAALFLATDRFALAQAFGVFAAINSNFLLNNLITYRDRALRGRAIWRGLLSFYAVCALGALMNVGVANFFFAAMPFWAPASIVGAIAGAVWNFVASSLFTWRKR</sequence>
<feature type="domain" description="GtrA/DPMS transmembrane" evidence="10">
    <location>
        <begin position="243"/>
        <end position="359"/>
    </location>
</feature>
<evidence type="ECO:0000256" key="8">
    <source>
        <dbReference type="SAM" id="Phobius"/>
    </source>
</evidence>
<evidence type="ECO:0000256" key="2">
    <source>
        <dbReference type="ARBA" id="ARBA00006739"/>
    </source>
</evidence>
<keyword evidence="6 8" id="KW-1133">Transmembrane helix</keyword>
<reference evidence="11 12" key="1">
    <citation type="submission" date="2019-08" db="EMBL/GenBank/DDBJ databases">
        <title>Luteimonas viscosus sp. nov., isolated from soil of a sunflower field.</title>
        <authorList>
            <person name="Jianli Z."/>
            <person name="Ying Z."/>
        </authorList>
    </citation>
    <scope>NUCLEOTIDE SEQUENCE [LARGE SCALE GENOMIC DNA]</scope>
    <source>
        <strain evidence="11 12">XBU10</strain>
    </source>
</reference>
<protein>
    <submittedName>
        <fullName evidence="11">Glycosyltransferase family 2 protein</fullName>
    </submittedName>
</protein>
<dbReference type="GO" id="GO:0004582">
    <property type="term" value="F:dolichyl-phosphate beta-D-mannosyltransferase activity"/>
    <property type="evidence" value="ECO:0007669"/>
    <property type="project" value="InterPro"/>
</dbReference>
<evidence type="ECO:0000256" key="7">
    <source>
        <dbReference type="ARBA" id="ARBA00023136"/>
    </source>
</evidence>
<feature type="domain" description="Glycosyltransferase 2-like" evidence="9">
    <location>
        <begin position="5"/>
        <end position="172"/>
    </location>
</feature>
<organism evidence="11 12">
    <name type="scientific">Luteimonas viscosa</name>
    <dbReference type="NCBI Taxonomy" id="1132694"/>
    <lineage>
        <taxon>Bacteria</taxon>
        <taxon>Pseudomonadati</taxon>
        <taxon>Pseudomonadota</taxon>
        <taxon>Gammaproteobacteria</taxon>
        <taxon>Lysobacterales</taxon>
        <taxon>Lysobacteraceae</taxon>
        <taxon>Luteimonas</taxon>
    </lineage>
</organism>
<feature type="transmembrane region" description="Helical" evidence="8">
    <location>
        <begin position="335"/>
        <end position="359"/>
    </location>
</feature>
<dbReference type="InterPro" id="IPR001173">
    <property type="entry name" value="Glyco_trans_2-like"/>
</dbReference>
<dbReference type="GO" id="GO:0016020">
    <property type="term" value="C:membrane"/>
    <property type="evidence" value="ECO:0007669"/>
    <property type="project" value="UniProtKB-SubCell"/>
</dbReference>
<keyword evidence="3" id="KW-0328">Glycosyltransferase</keyword>
<evidence type="ECO:0000313" key="11">
    <source>
        <dbReference type="EMBL" id="TYT26604.1"/>
    </source>
</evidence>
<dbReference type="SUPFAM" id="SSF53448">
    <property type="entry name" value="Nucleotide-diphospho-sugar transferases"/>
    <property type="match status" value="1"/>
</dbReference>
<keyword evidence="7 8" id="KW-0472">Membrane</keyword>
<dbReference type="PANTHER" id="PTHR43398">
    <property type="entry name" value="DOLICHOL-PHOSPHATE MANNOSYLTRANSFERASE SUBUNIT 1"/>
    <property type="match status" value="1"/>
</dbReference>
<dbReference type="GO" id="GO:0009247">
    <property type="term" value="P:glycolipid biosynthetic process"/>
    <property type="evidence" value="ECO:0007669"/>
    <property type="project" value="TreeGrafter"/>
</dbReference>
<dbReference type="Proteomes" id="UP000324973">
    <property type="component" value="Unassembled WGS sequence"/>
</dbReference>
<evidence type="ECO:0000256" key="5">
    <source>
        <dbReference type="ARBA" id="ARBA00022692"/>
    </source>
</evidence>
<comment type="subcellular location">
    <subcellularLocation>
        <location evidence="1">Membrane</location>
        <topology evidence="1">Multi-pass membrane protein</topology>
    </subcellularLocation>
</comment>
<accession>A0A5D4XRB9</accession>
<dbReference type="EMBL" id="VTFT01000001">
    <property type="protein sequence ID" value="TYT26604.1"/>
    <property type="molecule type" value="Genomic_DNA"/>
</dbReference>
<evidence type="ECO:0000256" key="6">
    <source>
        <dbReference type="ARBA" id="ARBA00022989"/>
    </source>
</evidence>
<keyword evidence="12" id="KW-1185">Reference proteome</keyword>
<dbReference type="InterPro" id="IPR007267">
    <property type="entry name" value="GtrA_DPMS_TM"/>
</dbReference>
<dbReference type="OrthoDB" id="9811884at2"/>
<dbReference type="InterPro" id="IPR029044">
    <property type="entry name" value="Nucleotide-diphossugar_trans"/>
</dbReference>
<proteinExistence type="inferred from homology"/>
<gene>
    <name evidence="11" type="ORF">FZO89_10240</name>
</gene>
<dbReference type="RefSeq" id="WP_149103159.1">
    <property type="nucleotide sequence ID" value="NZ_VTFT01000001.1"/>
</dbReference>
<dbReference type="PANTHER" id="PTHR43398:SF1">
    <property type="entry name" value="DOLICHOL-PHOSPHATE MANNOSYLTRANSFERASE SUBUNIT 1"/>
    <property type="match status" value="1"/>
</dbReference>
<evidence type="ECO:0000256" key="4">
    <source>
        <dbReference type="ARBA" id="ARBA00022679"/>
    </source>
</evidence>
<evidence type="ECO:0000313" key="12">
    <source>
        <dbReference type="Proteomes" id="UP000324973"/>
    </source>
</evidence>
<name>A0A5D4XRB9_9GAMM</name>